<dbReference type="PROSITE" id="PS51257">
    <property type="entry name" value="PROKAR_LIPOPROTEIN"/>
    <property type="match status" value="1"/>
</dbReference>
<sequence>MRCGSDGVRPVLRLSLRLVGAIGGGYACTALAVTTGAALLAGAGMVRSEAVVLMAMLGFPLYLVLLVWGFAVRRVRTLWLVLGALAGALALAGLAAG</sequence>
<dbReference type="RefSeq" id="WP_130184841.1">
    <property type="nucleotide sequence ID" value="NZ_CP035913.1"/>
</dbReference>
<name>A0A4P6KST8_9BURK</name>
<dbReference type="Proteomes" id="UP000290637">
    <property type="component" value="Chromosome"/>
</dbReference>
<keyword evidence="3" id="KW-1185">Reference proteome</keyword>
<protein>
    <recommendedName>
        <fullName evidence="4">Iron uptake protein</fullName>
    </recommendedName>
</protein>
<keyword evidence="1" id="KW-0812">Transmembrane</keyword>
<accession>A0A4P6KST8</accession>
<organism evidence="2 3">
    <name type="scientific">Pseudoduganella lutea</name>
    <dbReference type="NCBI Taxonomy" id="321985"/>
    <lineage>
        <taxon>Bacteria</taxon>
        <taxon>Pseudomonadati</taxon>
        <taxon>Pseudomonadota</taxon>
        <taxon>Betaproteobacteria</taxon>
        <taxon>Burkholderiales</taxon>
        <taxon>Oxalobacteraceae</taxon>
        <taxon>Telluria group</taxon>
        <taxon>Pseudoduganella</taxon>
    </lineage>
</organism>
<evidence type="ECO:0000313" key="3">
    <source>
        <dbReference type="Proteomes" id="UP000290637"/>
    </source>
</evidence>
<feature type="transmembrane region" description="Helical" evidence="1">
    <location>
        <begin position="18"/>
        <end position="43"/>
    </location>
</feature>
<dbReference type="EMBL" id="CP035913">
    <property type="protein sequence ID" value="QBE61704.1"/>
    <property type="molecule type" value="Genomic_DNA"/>
</dbReference>
<dbReference type="OrthoDB" id="7226087at2"/>
<evidence type="ECO:0008006" key="4">
    <source>
        <dbReference type="Google" id="ProtNLM"/>
    </source>
</evidence>
<feature type="transmembrane region" description="Helical" evidence="1">
    <location>
        <begin position="50"/>
        <end position="71"/>
    </location>
</feature>
<keyword evidence="1" id="KW-0472">Membrane</keyword>
<reference evidence="2 3" key="1">
    <citation type="submission" date="2019-02" db="EMBL/GenBank/DDBJ databases">
        <title>Draft Genome Sequences of Six Type Strains of the Genus Massilia.</title>
        <authorList>
            <person name="Miess H."/>
            <person name="Frediansyhah A."/>
            <person name="Gross H."/>
        </authorList>
    </citation>
    <scope>NUCLEOTIDE SEQUENCE [LARGE SCALE GENOMIC DNA]</scope>
    <source>
        <strain evidence="2 3">DSM 17473</strain>
    </source>
</reference>
<feature type="transmembrane region" description="Helical" evidence="1">
    <location>
        <begin position="77"/>
        <end position="96"/>
    </location>
</feature>
<gene>
    <name evidence="2" type="ORF">EWM63_00745</name>
</gene>
<dbReference type="AlphaFoldDB" id="A0A4P6KST8"/>
<keyword evidence="1" id="KW-1133">Transmembrane helix</keyword>
<dbReference type="KEGG" id="plue:EWM63_00745"/>
<evidence type="ECO:0000256" key="1">
    <source>
        <dbReference type="SAM" id="Phobius"/>
    </source>
</evidence>
<evidence type="ECO:0000313" key="2">
    <source>
        <dbReference type="EMBL" id="QBE61704.1"/>
    </source>
</evidence>
<proteinExistence type="predicted"/>